<reference evidence="3" key="1">
    <citation type="submission" date="2018-10" db="EMBL/GenBank/DDBJ databases">
        <authorList>
            <person name="Vincent A.T."/>
            <person name="Schiettekatte O."/>
            <person name="Bourhy P."/>
            <person name="Veyrier F.J."/>
            <person name="Picardeau M."/>
        </authorList>
    </citation>
    <scope>NUCLEOTIDE SEQUENCE</scope>
    <source>
        <strain evidence="3">201702449</strain>
    </source>
</reference>
<evidence type="ECO:0000313" key="4">
    <source>
        <dbReference type="Proteomes" id="UP000297352"/>
    </source>
</evidence>
<dbReference type="InterPro" id="IPR036397">
    <property type="entry name" value="RNaseH_sf"/>
</dbReference>
<feature type="domain" description="Integrase catalytic" evidence="1">
    <location>
        <begin position="140"/>
        <end position="307"/>
    </location>
</feature>
<sequence>MPWKETFVYEERMKFVVAWKQGGWTLSDLCREFNISRVTGYKYLERYNLFGLDGLKDRSKKPKRHPKTIRKKIIDLIINERRDHPTWGARKLLASLQARIHMIKEWPAPSTVGRILKDKGFISEPKKRRPKQTPVIHFSHVLGPNDVWCVDFKGHFTVGDGMRCTPLTITDAYSRFLIGCEIVPKANTVSVMSVFEHLFIEFGLPDAIRSDNGTPFASISLAGLTKLSVWWLKLGIRLERIEPGKPQQNGRHERMHRTLKQETALPARSSLEEQQRAFDEFKMEYNFVRPHEALKNKFPSEYYRKSNRKFPNSIPIASYPTNIMLSEVNDLGNIHCEGHRVFLSSALSDEVVGLEEISDRHLRIIFHNAALGVIDTHTGKVLQYKNPMLFSIPSDS</sequence>
<dbReference type="PANTHER" id="PTHR47515:SF2">
    <property type="entry name" value="INTEGRASE CORE DOMAIN PROTEIN"/>
    <property type="match status" value="1"/>
</dbReference>
<dbReference type="PANTHER" id="PTHR47515">
    <property type="entry name" value="LOW CALCIUM RESPONSE LOCUS PROTEIN T"/>
    <property type="match status" value="1"/>
</dbReference>
<protein>
    <submittedName>
        <fullName evidence="2">IS481 family transposase</fullName>
    </submittedName>
</protein>
<dbReference type="InterPro" id="IPR001584">
    <property type="entry name" value="Integrase_cat-core"/>
</dbReference>
<keyword evidence="4" id="KW-1185">Reference proteome</keyword>
<reference evidence="2" key="3">
    <citation type="submission" date="2022-06" db="EMBL/GenBank/DDBJ databases">
        <title>Leptospira isolates from biofilms formed at urban environments.</title>
        <authorList>
            <person name="Ribeiro P.S."/>
            <person name="Sousa T."/>
            <person name="Carvalho N."/>
            <person name="Aburjaile F."/>
            <person name="Neves F."/>
            <person name="Oliveira D."/>
            <person name="Blanco L."/>
            <person name="Lima J."/>
            <person name="Costa F."/>
            <person name="Brenig B."/>
            <person name="Soares S."/>
            <person name="Ramos R."/>
            <person name="Goes-Neto A."/>
            <person name="Matiuzzi M."/>
            <person name="Azevedo V."/>
            <person name="Ristow P."/>
        </authorList>
    </citation>
    <scope>NUCLEOTIDE SEQUENCE</scope>
    <source>
        <strain evidence="2">VSF7</strain>
    </source>
</reference>
<name>A0AAW5V9V1_9LEPT</name>
<dbReference type="AlphaFoldDB" id="A0AAW5V9V1"/>
<organism evidence="2 5">
    <name type="scientific">Leptospira levettii</name>
    <dbReference type="NCBI Taxonomy" id="2023178"/>
    <lineage>
        <taxon>Bacteria</taxon>
        <taxon>Pseudomonadati</taxon>
        <taxon>Spirochaetota</taxon>
        <taxon>Spirochaetia</taxon>
        <taxon>Leptospirales</taxon>
        <taxon>Leptospiraceae</taxon>
        <taxon>Leptospira</taxon>
    </lineage>
</organism>
<dbReference type="Proteomes" id="UP001209694">
    <property type="component" value="Unassembled WGS sequence"/>
</dbReference>
<proteinExistence type="predicted"/>
<dbReference type="Pfam" id="PF13683">
    <property type="entry name" value="rve_3"/>
    <property type="match status" value="1"/>
</dbReference>
<dbReference type="PROSITE" id="PS50994">
    <property type="entry name" value="INTEGRASE"/>
    <property type="match status" value="1"/>
</dbReference>
<dbReference type="InterPro" id="IPR009057">
    <property type="entry name" value="Homeodomain-like_sf"/>
</dbReference>
<comment type="caution">
    <text evidence="2">The sequence shown here is derived from an EMBL/GenBank/DDBJ whole genome shotgun (WGS) entry which is preliminary data.</text>
</comment>
<dbReference type="Pfam" id="PF13565">
    <property type="entry name" value="HTH_32"/>
    <property type="match status" value="1"/>
</dbReference>
<dbReference type="InterPro" id="IPR012337">
    <property type="entry name" value="RNaseH-like_sf"/>
</dbReference>
<dbReference type="EMBL" id="RQGI01000023">
    <property type="protein sequence ID" value="TGL72672.1"/>
    <property type="molecule type" value="Genomic_DNA"/>
</dbReference>
<evidence type="ECO:0000313" key="3">
    <source>
        <dbReference type="EMBL" id="TGL72672.1"/>
    </source>
</evidence>
<dbReference type="GO" id="GO:0003676">
    <property type="term" value="F:nucleic acid binding"/>
    <property type="evidence" value="ECO:0007669"/>
    <property type="project" value="InterPro"/>
</dbReference>
<dbReference type="Proteomes" id="UP000297352">
    <property type="component" value="Unassembled WGS sequence"/>
</dbReference>
<reference evidence="4" key="2">
    <citation type="journal article" date="2019" name="PLoS Negl. Trop. Dis.">
        <title>Revisiting the worldwide diversity of Leptospira species in the environment.</title>
        <authorList>
            <person name="Vincent A.T."/>
            <person name="Schiettekatte O."/>
            <person name="Bourhy P."/>
            <person name="Veyrier F.J."/>
            <person name="Picardeau M."/>
        </authorList>
    </citation>
    <scope>NUCLEOTIDE SEQUENCE [LARGE SCALE GENOMIC DNA]</scope>
    <source>
        <strain evidence="4">201702449</strain>
    </source>
</reference>
<dbReference type="NCBIfam" id="NF033577">
    <property type="entry name" value="transpos_IS481"/>
    <property type="match status" value="1"/>
</dbReference>
<gene>
    <name evidence="3" type="ORF">EHQ60_07195</name>
    <name evidence="2" type="ORF">ND810_19065</name>
</gene>
<evidence type="ECO:0000313" key="5">
    <source>
        <dbReference type="Proteomes" id="UP001209694"/>
    </source>
</evidence>
<accession>A0AAW5V9V1</accession>
<dbReference type="EMBL" id="JAMQQD010000022">
    <property type="protein sequence ID" value="MCW7517275.1"/>
    <property type="molecule type" value="Genomic_DNA"/>
</dbReference>
<dbReference type="RefSeq" id="WP_135663452.1">
    <property type="nucleotide sequence ID" value="NZ_JAMQPS010000005.1"/>
</dbReference>
<dbReference type="SUPFAM" id="SSF53098">
    <property type="entry name" value="Ribonuclease H-like"/>
    <property type="match status" value="1"/>
</dbReference>
<dbReference type="InterPro" id="IPR047656">
    <property type="entry name" value="IS481-like_transpos"/>
</dbReference>
<evidence type="ECO:0000313" key="2">
    <source>
        <dbReference type="EMBL" id="MCW7517275.1"/>
    </source>
</evidence>
<dbReference type="SUPFAM" id="SSF46689">
    <property type="entry name" value="Homeodomain-like"/>
    <property type="match status" value="1"/>
</dbReference>
<evidence type="ECO:0000259" key="1">
    <source>
        <dbReference type="PROSITE" id="PS50994"/>
    </source>
</evidence>
<dbReference type="GO" id="GO:0015074">
    <property type="term" value="P:DNA integration"/>
    <property type="evidence" value="ECO:0007669"/>
    <property type="project" value="InterPro"/>
</dbReference>
<dbReference type="Gene3D" id="3.30.420.10">
    <property type="entry name" value="Ribonuclease H-like superfamily/Ribonuclease H"/>
    <property type="match status" value="1"/>
</dbReference>